<evidence type="ECO:0000313" key="1">
    <source>
        <dbReference type="EMBL" id="MQL80202.1"/>
    </source>
</evidence>
<keyword evidence="2" id="KW-1185">Reference proteome</keyword>
<dbReference type="EMBL" id="NMUH01000495">
    <property type="protein sequence ID" value="MQL80202.1"/>
    <property type="molecule type" value="Genomic_DNA"/>
</dbReference>
<name>A0A843U4I0_COLES</name>
<dbReference type="AlphaFoldDB" id="A0A843U4I0"/>
<accession>A0A843U4I0</accession>
<sequence length="62" mass="7094">MSSRGQKTFIPHSKIVFPVDDHPISKRLPRLRELMAGQPYGFGLSRRSEVVFNSARELVPRT</sequence>
<protein>
    <submittedName>
        <fullName evidence="1">Uncharacterized protein</fullName>
    </submittedName>
</protein>
<proteinExistence type="predicted"/>
<reference evidence="1" key="1">
    <citation type="submission" date="2017-07" db="EMBL/GenBank/DDBJ databases">
        <title>Taro Niue Genome Assembly and Annotation.</title>
        <authorList>
            <person name="Atibalentja N."/>
            <person name="Keating K."/>
            <person name="Fields C.J."/>
        </authorList>
    </citation>
    <scope>NUCLEOTIDE SEQUENCE</scope>
    <source>
        <strain evidence="1">Niue_2</strain>
        <tissue evidence="1">Leaf</tissue>
    </source>
</reference>
<comment type="caution">
    <text evidence="1">The sequence shown here is derived from an EMBL/GenBank/DDBJ whole genome shotgun (WGS) entry which is preliminary data.</text>
</comment>
<gene>
    <name evidence="1" type="ORF">Taro_012647</name>
</gene>
<evidence type="ECO:0000313" key="2">
    <source>
        <dbReference type="Proteomes" id="UP000652761"/>
    </source>
</evidence>
<dbReference type="Proteomes" id="UP000652761">
    <property type="component" value="Unassembled WGS sequence"/>
</dbReference>
<organism evidence="1 2">
    <name type="scientific">Colocasia esculenta</name>
    <name type="common">Wild taro</name>
    <name type="synonym">Arum esculentum</name>
    <dbReference type="NCBI Taxonomy" id="4460"/>
    <lineage>
        <taxon>Eukaryota</taxon>
        <taxon>Viridiplantae</taxon>
        <taxon>Streptophyta</taxon>
        <taxon>Embryophyta</taxon>
        <taxon>Tracheophyta</taxon>
        <taxon>Spermatophyta</taxon>
        <taxon>Magnoliopsida</taxon>
        <taxon>Liliopsida</taxon>
        <taxon>Araceae</taxon>
        <taxon>Aroideae</taxon>
        <taxon>Colocasieae</taxon>
        <taxon>Colocasia</taxon>
    </lineage>
</organism>